<evidence type="ECO:0000313" key="1">
    <source>
        <dbReference type="EMBL" id="KKK60678.1"/>
    </source>
</evidence>
<proteinExistence type="predicted"/>
<dbReference type="InterPro" id="IPR012348">
    <property type="entry name" value="RNR-like"/>
</dbReference>
<protein>
    <recommendedName>
        <fullName evidence="2">YHS domain-containing protein</fullName>
    </recommendedName>
</protein>
<feature type="non-terminal residue" evidence="1">
    <location>
        <position position="1"/>
    </location>
</feature>
<dbReference type="Gene3D" id="1.10.620.20">
    <property type="entry name" value="Ribonucleotide Reductase, subunit A"/>
    <property type="match status" value="1"/>
</dbReference>
<dbReference type="GO" id="GO:0016491">
    <property type="term" value="F:oxidoreductase activity"/>
    <property type="evidence" value="ECO:0007669"/>
    <property type="project" value="InterPro"/>
</dbReference>
<accession>A0A0F8WVH1</accession>
<organism evidence="1">
    <name type="scientific">marine sediment metagenome</name>
    <dbReference type="NCBI Taxonomy" id="412755"/>
    <lineage>
        <taxon>unclassified sequences</taxon>
        <taxon>metagenomes</taxon>
        <taxon>ecological metagenomes</taxon>
    </lineage>
</organism>
<evidence type="ECO:0008006" key="2">
    <source>
        <dbReference type="Google" id="ProtNLM"/>
    </source>
</evidence>
<reference evidence="1" key="1">
    <citation type="journal article" date="2015" name="Nature">
        <title>Complex archaea that bridge the gap between prokaryotes and eukaryotes.</title>
        <authorList>
            <person name="Spang A."/>
            <person name="Saw J.H."/>
            <person name="Jorgensen S.L."/>
            <person name="Zaremba-Niedzwiedzka K."/>
            <person name="Martijn J."/>
            <person name="Lind A.E."/>
            <person name="van Eijk R."/>
            <person name="Schleper C."/>
            <person name="Guy L."/>
            <person name="Ettema T.J."/>
        </authorList>
    </citation>
    <scope>NUCLEOTIDE SEQUENCE</scope>
</reference>
<dbReference type="AlphaFoldDB" id="A0A0F8WVH1"/>
<gene>
    <name evidence="1" type="ORF">LCGC14_3021970</name>
</gene>
<name>A0A0F8WVH1_9ZZZZ</name>
<comment type="caution">
    <text evidence="1">The sequence shown here is derived from an EMBL/GenBank/DDBJ whole genome shotgun (WGS) entry which is preliminary data.</text>
</comment>
<sequence>VRFSTLHQGRLFLLGNQKAKEMFIADPEKFADVDLAFKGYCPVCRVEMKTQVPGKRNFLVRRDGFRYFFPSTEMRNMFLADPEKYTIHAKREKQPDEGSAMR</sequence>
<dbReference type="EMBL" id="LAZR01062850">
    <property type="protein sequence ID" value="KKK60678.1"/>
    <property type="molecule type" value="Genomic_DNA"/>
</dbReference>